<dbReference type="OMA" id="CNPAIRE"/>
<dbReference type="InterPro" id="IPR006527">
    <property type="entry name" value="F-box-assoc_dom_typ1"/>
</dbReference>
<dbReference type="InterPro" id="IPR036047">
    <property type="entry name" value="F-box-like_dom_sf"/>
</dbReference>
<gene>
    <name evidence="4" type="ORF">ALMOND_2B016695</name>
</gene>
<dbReference type="EMBL" id="CABIKO010000105">
    <property type="protein sequence ID" value="VVA26342.1"/>
    <property type="molecule type" value="Genomic_DNA"/>
</dbReference>
<dbReference type="Pfam" id="PF07734">
    <property type="entry name" value="FBA_1"/>
    <property type="match status" value="1"/>
</dbReference>
<dbReference type="CDD" id="cd22157">
    <property type="entry name" value="F-box_AtFBW1-like"/>
    <property type="match status" value="1"/>
</dbReference>
<name>A0A5E4FES9_PRUDU</name>
<evidence type="ECO:0000313" key="4">
    <source>
        <dbReference type="EMBL" id="VVA26342.1"/>
    </source>
</evidence>
<dbReference type="NCBIfam" id="TIGR01640">
    <property type="entry name" value="F_box_assoc_1"/>
    <property type="match status" value="1"/>
</dbReference>
<feature type="domain" description="F-box" evidence="2">
    <location>
        <begin position="6"/>
        <end position="45"/>
    </location>
</feature>
<accession>A0A5E4FES9</accession>
<reference evidence="5" key="1">
    <citation type="journal article" date="2020" name="Plant J.">
        <title>Transposons played a major role in the diversification between the closely related almond and peach genomes: results from the almond genome sequence.</title>
        <authorList>
            <person name="Alioto T."/>
            <person name="Alexiou K.G."/>
            <person name="Bardil A."/>
            <person name="Barteri F."/>
            <person name="Castanera R."/>
            <person name="Cruz F."/>
            <person name="Dhingra A."/>
            <person name="Duval H."/>
            <person name="Fernandez I Marti A."/>
            <person name="Frias L."/>
            <person name="Galan B."/>
            <person name="Garcia J.L."/>
            <person name="Howad W."/>
            <person name="Gomez-Garrido J."/>
            <person name="Gut M."/>
            <person name="Julca I."/>
            <person name="Morata J."/>
            <person name="Puigdomenech P."/>
            <person name="Ribeca P."/>
            <person name="Rubio Cabetas M.J."/>
            <person name="Vlasova A."/>
            <person name="Wirthensohn M."/>
            <person name="Garcia-Mas J."/>
            <person name="Gabaldon T."/>
            <person name="Casacuberta J.M."/>
            <person name="Arus P."/>
        </authorList>
    </citation>
    <scope>NUCLEOTIDE SEQUENCE [LARGE SCALE GENOMIC DNA]</scope>
    <source>
        <strain evidence="5">cv. Texas</strain>
    </source>
</reference>
<feature type="region of interest" description="Disordered" evidence="1">
    <location>
        <begin position="287"/>
        <end position="311"/>
    </location>
</feature>
<feature type="domain" description="F-box associated beta-propeller type 1" evidence="3">
    <location>
        <begin position="136"/>
        <end position="283"/>
    </location>
</feature>
<evidence type="ECO:0000313" key="5">
    <source>
        <dbReference type="Proteomes" id="UP000327085"/>
    </source>
</evidence>
<dbReference type="Pfam" id="PF00646">
    <property type="entry name" value="F-box"/>
    <property type="match status" value="1"/>
</dbReference>
<dbReference type="InParanoid" id="A0A5E4FES9"/>
<feature type="compositionally biased region" description="Acidic residues" evidence="1">
    <location>
        <begin position="287"/>
        <end position="299"/>
    </location>
</feature>
<sequence length="455" mass="52424">MADPIFSKLSEELVTHILSRLPPKSLLRFKCIRKSWSVLITTPQFVEMHLSNFSSTRHQISTPSTTILFKHFILTDLNTDQKELLFSMFNLRTDDVDNDDMDGGDDHLRPVFEDLEVSCFRGVDTGGEFYRVGVDISSHCDGIVCLTDFHKKVALCNPAIREFKLLPESDVLLSSPEEVAILGVGLGRDLKHSKNYKVVRLVTYGDKKVDDDRFVVHPPRAEVFTLQGSDSWKEIEIGNIVTKTGFFLPQHAVSVYCKGVVYWPATDKDREYVVSYNYTDDEYDYCEENEGEDEEDNPENNERRAREEEERKERDMKAGILSFDFGEEVFDIIPYPPDVGYYESKIFGVWKESVAIFIYASMPDCFDIWVMDESEEKGSWTKYLTFEPEKPLFPLALWKSEEVVMVARDDVVLIFYNLETRKFKYLPLNGVFFDRTEAVVCASTLVSIQGDKQTQ</sequence>
<dbReference type="SUPFAM" id="SSF81383">
    <property type="entry name" value="F-box domain"/>
    <property type="match status" value="1"/>
</dbReference>
<feature type="compositionally biased region" description="Basic and acidic residues" evidence="1">
    <location>
        <begin position="300"/>
        <end position="311"/>
    </location>
</feature>
<dbReference type="Proteomes" id="UP000327085">
    <property type="component" value="Chromosome 6"/>
</dbReference>
<dbReference type="AlphaFoldDB" id="A0A5E4FES9"/>
<organism evidence="4 5">
    <name type="scientific">Prunus dulcis</name>
    <name type="common">Almond</name>
    <name type="synonym">Amygdalus dulcis</name>
    <dbReference type="NCBI Taxonomy" id="3755"/>
    <lineage>
        <taxon>Eukaryota</taxon>
        <taxon>Viridiplantae</taxon>
        <taxon>Streptophyta</taxon>
        <taxon>Embryophyta</taxon>
        <taxon>Tracheophyta</taxon>
        <taxon>Spermatophyta</taxon>
        <taxon>Magnoliopsida</taxon>
        <taxon>eudicotyledons</taxon>
        <taxon>Gunneridae</taxon>
        <taxon>Pentapetalae</taxon>
        <taxon>rosids</taxon>
        <taxon>fabids</taxon>
        <taxon>Rosales</taxon>
        <taxon>Rosaceae</taxon>
        <taxon>Amygdaloideae</taxon>
        <taxon>Amygdaleae</taxon>
        <taxon>Prunus</taxon>
    </lineage>
</organism>
<proteinExistence type="predicted"/>
<dbReference type="PANTHER" id="PTHR31672">
    <property type="entry name" value="BNACNNG10540D PROTEIN"/>
    <property type="match status" value="1"/>
</dbReference>
<protein>
    <submittedName>
        <fullName evidence="4">PREDICTED: F-box/kelch-repeat</fullName>
    </submittedName>
</protein>
<evidence type="ECO:0000259" key="3">
    <source>
        <dbReference type="Pfam" id="PF07734"/>
    </source>
</evidence>
<dbReference type="Gramene" id="VVA26342">
    <property type="protein sequence ID" value="VVA26342"/>
    <property type="gene ID" value="Prudul26B016695"/>
</dbReference>
<dbReference type="InterPro" id="IPR001810">
    <property type="entry name" value="F-box_dom"/>
</dbReference>
<dbReference type="PANTHER" id="PTHR31672:SF13">
    <property type="entry name" value="F-BOX PROTEIN CPR30-LIKE"/>
    <property type="match status" value="1"/>
</dbReference>
<evidence type="ECO:0000259" key="2">
    <source>
        <dbReference type="Pfam" id="PF00646"/>
    </source>
</evidence>
<evidence type="ECO:0000256" key="1">
    <source>
        <dbReference type="SAM" id="MobiDB-lite"/>
    </source>
</evidence>
<dbReference type="Gene3D" id="1.20.1280.50">
    <property type="match status" value="1"/>
</dbReference>
<dbReference type="InterPro" id="IPR050796">
    <property type="entry name" value="SCF_F-box_component"/>
</dbReference>
<dbReference type="InterPro" id="IPR017451">
    <property type="entry name" value="F-box-assoc_interact_dom"/>
</dbReference>